<dbReference type="Gene3D" id="1.10.287.560">
    <property type="entry name" value="Histidine kinase CheA-like, homodimeric domain"/>
    <property type="match status" value="1"/>
</dbReference>
<dbReference type="PANTHER" id="PTHR43395">
    <property type="entry name" value="SENSOR HISTIDINE KINASE CHEA"/>
    <property type="match status" value="1"/>
</dbReference>
<evidence type="ECO:0000256" key="11">
    <source>
        <dbReference type="ARBA" id="ARBA00035100"/>
    </source>
</evidence>
<organism evidence="17 18">
    <name type="scientific">Desulfonema magnum</name>
    <dbReference type="NCBI Taxonomy" id="45655"/>
    <lineage>
        <taxon>Bacteria</taxon>
        <taxon>Pseudomonadati</taxon>
        <taxon>Thermodesulfobacteriota</taxon>
        <taxon>Desulfobacteria</taxon>
        <taxon>Desulfobacterales</taxon>
        <taxon>Desulfococcaceae</taxon>
        <taxon>Desulfonema</taxon>
    </lineage>
</organism>
<dbReference type="SUPFAM" id="SSF50341">
    <property type="entry name" value="CheW-like"/>
    <property type="match status" value="1"/>
</dbReference>
<dbReference type="GO" id="GO:0006935">
    <property type="term" value="P:chemotaxis"/>
    <property type="evidence" value="ECO:0007669"/>
    <property type="project" value="UniProtKB-KW"/>
</dbReference>
<feature type="compositionally biased region" description="Polar residues" evidence="13">
    <location>
        <begin position="132"/>
        <end position="141"/>
    </location>
</feature>
<dbReference type="GO" id="GO:0005524">
    <property type="term" value="F:ATP binding"/>
    <property type="evidence" value="ECO:0007669"/>
    <property type="project" value="UniProtKB-KW"/>
</dbReference>
<dbReference type="Gene3D" id="1.20.120.160">
    <property type="entry name" value="HPT domain"/>
    <property type="match status" value="1"/>
</dbReference>
<evidence type="ECO:0000313" key="17">
    <source>
        <dbReference type="EMBL" id="QTA85269.1"/>
    </source>
</evidence>
<dbReference type="InterPro" id="IPR036097">
    <property type="entry name" value="HisK_dim/P_sf"/>
</dbReference>
<evidence type="ECO:0000313" key="18">
    <source>
        <dbReference type="Proteomes" id="UP000663722"/>
    </source>
</evidence>
<keyword evidence="4" id="KW-0145">Chemotaxis</keyword>
<feature type="domain" description="CheW-like" evidence="15">
    <location>
        <begin position="607"/>
        <end position="742"/>
    </location>
</feature>
<keyword evidence="5 12" id="KW-0597">Phosphoprotein</keyword>
<keyword evidence="7" id="KW-0547">Nucleotide-binding</keyword>
<keyword evidence="18" id="KW-1185">Reference proteome</keyword>
<dbReference type="Pfam" id="PF02895">
    <property type="entry name" value="H-kinase_dim"/>
    <property type="match status" value="1"/>
</dbReference>
<dbReference type="CDD" id="cd16916">
    <property type="entry name" value="HATPase_CheA-like"/>
    <property type="match status" value="1"/>
</dbReference>
<gene>
    <name evidence="17" type="ORF">dnm_012740</name>
</gene>
<reference evidence="17" key="1">
    <citation type="journal article" date="2021" name="Microb. Physiol.">
        <title>Proteogenomic Insights into the Physiology of Marine, Sulfate-Reducing, Filamentous Desulfonema limicola and Desulfonema magnum.</title>
        <authorList>
            <person name="Schnaars V."/>
            <person name="Wohlbrand L."/>
            <person name="Scheve S."/>
            <person name="Hinrichs C."/>
            <person name="Reinhardt R."/>
            <person name="Rabus R."/>
        </authorList>
    </citation>
    <scope>NUCLEOTIDE SEQUENCE</scope>
    <source>
        <strain evidence="17">4be13</strain>
    </source>
</reference>
<dbReference type="InterPro" id="IPR036890">
    <property type="entry name" value="HATPase_C_sf"/>
</dbReference>
<dbReference type="EC" id="2.7.13.3" evidence="2"/>
<dbReference type="Gene3D" id="2.30.30.40">
    <property type="entry name" value="SH3 Domains"/>
    <property type="match status" value="1"/>
</dbReference>
<dbReference type="SUPFAM" id="SSF55874">
    <property type="entry name" value="ATPase domain of HSP90 chaperone/DNA topoisomerase II/histidine kinase"/>
    <property type="match status" value="1"/>
</dbReference>
<dbReference type="SMART" id="SM00387">
    <property type="entry name" value="HATPase_c"/>
    <property type="match status" value="1"/>
</dbReference>
<dbReference type="Gene3D" id="3.30.565.10">
    <property type="entry name" value="Histidine kinase-like ATPase, C-terminal domain"/>
    <property type="match status" value="1"/>
</dbReference>
<evidence type="ECO:0000256" key="10">
    <source>
        <dbReference type="ARBA" id="ARBA00023012"/>
    </source>
</evidence>
<proteinExistence type="predicted"/>
<dbReference type="PANTHER" id="PTHR43395:SF10">
    <property type="entry name" value="CHEMOTAXIS PROTEIN CHEA"/>
    <property type="match status" value="1"/>
</dbReference>
<feature type="domain" description="Histidine kinase" evidence="14">
    <location>
        <begin position="351"/>
        <end position="605"/>
    </location>
</feature>
<dbReference type="GO" id="GO:0005737">
    <property type="term" value="C:cytoplasm"/>
    <property type="evidence" value="ECO:0007669"/>
    <property type="project" value="InterPro"/>
</dbReference>
<dbReference type="PROSITE" id="PS50894">
    <property type="entry name" value="HPT"/>
    <property type="match status" value="1"/>
</dbReference>
<dbReference type="SMART" id="SM00073">
    <property type="entry name" value="HPT"/>
    <property type="match status" value="1"/>
</dbReference>
<evidence type="ECO:0000256" key="4">
    <source>
        <dbReference type="ARBA" id="ARBA00022500"/>
    </source>
</evidence>
<keyword evidence="6" id="KW-0808">Transferase</keyword>
<dbReference type="InterPro" id="IPR003594">
    <property type="entry name" value="HATPase_dom"/>
</dbReference>
<dbReference type="InterPro" id="IPR002545">
    <property type="entry name" value="CheW-lke_dom"/>
</dbReference>
<keyword evidence="10" id="KW-0902">Two-component regulatory system</keyword>
<evidence type="ECO:0000256" key="1">
    <source>
        <dbReference type="ARBA" id="ARBA00000085"/>
    </source>
</evidence>
<evidence type="ECO:0000256" key="13">
    <source>
        <dbReference type="SAM" id="MobiDB-lite"/>
    </source>
</evidence>
<dbReference type="SMART" id="SM00260">
    <property type="entry name" value="CheW"/>
    <property type="match status" value="1"/>
</dbReference>
<evidence type="ECO:0000256" key="8">
    <source>
        <dbReference type="ARBA" id="ARBA00022777"/>
    </source>
</evidence>
<dbReference type="Pfam" id="PF02518">
    <property type="entry name" value="HATPase_c"/>
    <property type="match status" value="1"/>
</dbReference>
<keyword evidence="8 17" id="KW-0418">Kinase</keyword>
<dbReference type="InterPro" id="IPR036061">
    <property type="entry name" value="CheW-like_dom_sf"/>
</dbReference>
<sequence>MSDKHKNNISRQSSSGNKRVDLNVSLNDAAALLIQLEPNDFSELARLQEILNTIAGDRSCPESSREKIIRVAQKIEASVSDFIPMESDMMADIGHLIEDTMNSVEEDGKTDHASVAAVQKQNDQPLPETEPESANESSEQSEIALIPTDADPDLLSAFITESAELITNAEEALLSLETDPDDMEAVSTVFRAFHTVKGTSAFLELSLISEMAHRSESFLSRIRDREIHYAGGYTDLALRSIDMLKELIQSLTEAMKGKPFFRPRGYDELMRFLADPEQAGISAETAEPPAVIPRIGDILVAQGKAERQKVEEAAASEAKKPIGEKIVSSKTASLIDVAKGLRTQQRMGQQVIESSVRVPIERLDRFIDTVGELVVAHSMVAQDEVVGQGEHHELFKKVAHTTKIVRELQNMSMSMRMIPLRGTFRKITRLVRDLARKAGKNVTLITEGEDTEIDRNMVDIINDPLVHMVRNAVDHGIEPPEVREKIGKHPSGVLKLSARHSAGNVVVEIKDDGRGLNREAILAKALENELISEAVVRDSTLGDQDVFSLIFEPGFSTAKFVSEISGRGVGMDVVKKNIEALRGQIEIQSAPGEGSLFKMSLPLTLAIIDGMVVRVGSEKYVVPTVSIVRSVRPDPKDLSTVLSKGETLTLQGKLIPLFRLARLFGVEGAEDDPTRAIVMVVEDSGKQTGLLVDELIGSQQIVIKTLGETMRNIPGISGSAIMPNGRVGLILDIGGLVKLANSVN</sequence>
<feature type="region of interest" description="Disordered" evidence="13">
    <location>
        <begin position="120"/>
        <end position="142"/>
    </location>
</feature>
<evidence type="ECO:0000259" key="16">
    <source>
        <dbReference type="PROSITE" id="PS50894"/>
    </source>
</evidence>
<feature type="domain" description="HPt" evidence="16">
    <location>
        <begin position="147"/>
        <end position="251"/>
    </location>
</feature>
<evidence type="ECO:0000256" key="3">
    <source>
        <dbReference type="ARBA" id="ARBA00021495"/>
    </source>
</evidence>
<dbReference type="SMART" id="SM01231">
    <property type="entry name" value="H-kinase_dim"/>
    <property type="match status" value="1"/>
</dbReference>
<dbReference type="Pfam" id="PF01584">
    <property type="entry name" value="CheW"/>
    <property type="match status" value="1"/>
</dbReference>
<dbReference type="Pfam" id="PF01627">
    <property type="entry name" value="Hpt"/>
    <property type="match status" value="1"/>
</dbReference>
<dbReference type="Proteomes" id="UP000663722">
    <property type="component" value="Chromosome"/>
</dbReference>
<dbReference type="CDD" id="cd00731">
    <property type="entry name" value="CheA_reg"/>
    <property type="match status" value="1"/>
</dbReference>
<dbReference type="InterPro" id="IPR008207">
    <property type="entry name" value="Sig_transdc_His_kin_Hpt_dom"/>
</dbReference>
<protein>
    <recommendedName>
        <fullName evidence="3">Chemotaxis protein CheA</fullName>
        <ecNumber evidence="2">2.7.13.3</ecNumber>
    </recommendedName>
</protein>
<evidence type="ECO:0000259" key="14">
    <source>
        <dbReference type="PROSITE" id="PS50109"/>
    </source>
</evidence>
<feature type="modified residue" description="Phosphohistidine" evidence="12">
    <location>
        <position position="194"/>
    </location>
</feature>
<dbReference type="InterPro" id="IPR036641">
    <property type="entry name" value="HPT_dom_sf"/>
</dbReference>
<evidence type="ECO:0000256" key="9">
    <source>
        <dbReference type="ARBA" id="ARBA00022840"/>
    </source>
</evidence>
<evidence type="ECO:0000256" key="2">
    <source>
        <dbReference type="ARBA" id="ARBA00012438"/>
    </source>
</evidence>
<dbReference type="AlphaFoldDB" id="A0A975BHF2"/>
<dbReference type="InterPro" id="IPR004358">
    <property type="entry name" value="Sig_transdc_His_kin-like_C"/>
</dbReference>
<keyword evidence="9" id="KW-0067">ATP-binding</keyword>
<dbReference type="GO" id="GO:0000155">
    <property type="term" value="F:phosphorelay sensor kinase activity"/>
    <property type="evidence" value="ECO:0007669"/>
    <property type="project" value="InterPro"/>
</dbReference>
<accession>A0A975BHF2</accession>
<dbReference type="SUPFAM" id="SSF47226">
    <property type="entry name" value="Histidine-containing phosphotransfer domain, HPT domain"/>
    <property type="match status" value="1"/>
</dbReference>
<dbReference type="RefSeq" id="WP_207681398.1">
    <property type="nucleotide sequence ID" value="NZ_CP061800.1"/>
</dbReference>
<dbReference type="InterPro" id="IPR004105">
    <property type="entry name" value="CheA-like_dim"/>
</dbReference>
<dbReference type="EMBL" id="CP061800">
    <property type="protein sequence ID" value="QTA85269.1"/>
    <property type="molecule type" value="Genomic_DNA"/>
</dbReference>
<dbReference type="InterPro" id="IPR005467">
    <property type="entry name" value="His_kinase_dom"/>
</dbReference>
<dbReference type="PROSITE" id="PS50109">
    <property type="entry name" value="HIS_KIN"/>
    <property type="match status" value="1"/>
</dbReference>
<evidence type="ECO:0000259" key="15">
    <source>
        <dbReference type="PROSITE" id="PS50851"/>
    </source>
</evidence>
<dbReference type="CDD" id="cd00088">
    <property type="entry name" value="HPT"/>
    <property type="match status" value="1"/>
</dbReference>
<dbReference type="InterPro" id="IPR051315">
    <property type="entry name" value="Bact_Chemotaxis_CheA"/>
</dbReference>
<dbReference type="KEGG" id="dmm:dnm_012740"/>
<dbReference type="PROSITE" id="PS50851">
    <property type="entry name" value="CHEW"/>
    <property type="match status" value="1"/>
</dbReference>
<evidence type="ECO:0000256" key="12">
    <source>
        <dbReference type="PROSITE-ProRule" id="PRU00110"/>
    </source>
</evidence>
<dbReference type="PRINTS" id="PR00344">
    <property type="entry name" value="BCTRLSENSOR"/>
</dbReference>
<dbReference type="SUPFAM" id="SSF47384">
    <property type="entry name" value="Homodimeric domain of signal transducing histidine kinase"/>
    <property type="match status" value="1"/>
</dbReference>
<dbReference type="FunFam" id="3.30.565.10:FF:000016">
    <property type="entry name" value="Chemotaxis protein CheA, putative"/>
    <property type="match status" value="1"/>
</dbReference>
<evidence type="ECO:0000256" key="7">
    <source>
        <dbReference type="ARBA" id="ARBA00022741"/>
    </source>
</evidence>
<name>A0A975BHF2_9BACT</name>
<comment type="function">
    <text evidence="11">Involved in the transmission of sensory signals from the chemoreceptors to the flagellar motors. CheA is autophosphorylated; it can transfer its phosphate group to either CheB or CheY.</text>
</comment>
<evidence type="ECO:0000256" key="6">
    <source>
        <dbReference type="ARBA" id="ARBA00022679"/>
    </source>
</evidence>
<dbReference type="InterPro" id="IPR037006">
    <property type="entry name" value="CheA-like_homodim_sf"/>
</dbReference>
<evidence type="ECO:0000256" key="5">
    <source>
        <dbReference type="ARBA" id="ARBA00022553"/>
    </source>
</evidence>
<comment type="catalytic activity">
    <reaction evidence="1">
        <text>ATP + protein L-histidine = ADP + protein N-phospho-L-histidine.</text>
        <dbReference type="EC" id="2.7.13.3"/>
    </reaction>
</comment>